<sequence>MDEVTRDIQGDMPWCMLFADDVVLVDETRAGVNRKLELWRETLESKGFRLSRTKTEYMRCDFGTTTHEEGDVSLERQVVSRKDTF</sequence>
<dbReference type="EMBL" id="AGNK02002805">
    <property type="status" value="NOT_ANNOTATED_CDS"/>
    <property type="molecule type" value="Genomic_DNA"/>
</dbReference>
<keyword evidence="2" id="KW-1185">Reference proteome</keyword>
<name>K3XSG9_SETIT</name>
<evidence type="ECO:0000313" key="2">
    <source>
        <dbReference type="Proteomes" id="UP000004995"/>
    </source>
</evidence>
<protein>
    <recommendedName>
        <fullName evidence="3">Reverse transcriptase domain-containing protein</fullName>
    </recommendedName>
</protein>
<dbReference type="Gramene" id="KQL03929">
    <property type="protein sequence ID" value="KQL03929"/>
    <property type="gene ID" value="SETIT_004868mg"/>
</dbReference>
<dbReference type="InterPro" id="IPR043128">
    <property type="entry name" value="Rev_trsase/Diguanyl_cyclase"/>
</dbReference>
<dbReference type="Gene3D" id="3.30.70.270">
    <property type="match status" value="1"/>
</dbReference>
<organism evidence="1 2">
    <name type="scientific">Setaria italica</name>
    <name type="common">Foxtail millet</name>
    <name type="synonym">Panicum italicum</name>
    <dbReference type="NCBI Taxonomy" id="4555"/>
    <lineage>
        <taxon>Eukaryota</taxon>
        <taxon>Viridiplantae</taxon>
        <taxon>Streptophyta</taxon>
        <taxon>Embryophyta</taxon>
        <taxon>Tracheophyta</taxon>
        <taxon>Spermatophyta</taxon>
        <taxon>Magnoliopsida</taxon>
        <taxon>Liliopsida</taxon>
        <taxon>Poales</taxon>
        <taxon>Poaceae</taxon>
        <taxon>PACMAD clade</taxon>
        <taxon>Panicoideae</taxon>
        <taxon>Panicodae</taxon>
        <taxon>Paniceae</taxon>
        <taxon>Cenchrinae</taxon>
        <taxon>Setaria</taxon>
    </lineage>
</organism>
<dbReference type="eggNOG" id="ENOG502STCM">
    <property type="taxonomic scope" value="Eukaryota"/>
</dbReference>
<dbReference type="STRING" id="4555.K3XSG9"/>
<reference evidence="1" key="2">
    <citation type="submission" date="2018-08" db="UniProtKB">
        <authorList>
            <consortium name="EnsemblPlants"/>
        </authorList>
    </citation>
    <scope>IDENTIFICATION</scope>
    <source>
        <strain evidence="1">Yugu1</strain>
    </source>
</reference>
<dbReference type="InParanoid" id="K3XSG9"/>
<dbReference type="OMA" id="LMARWYL"/>
<evidence type="ECO:0008006" key="3">
    <source>
        <dbReference type="Google" id="ProtNLM"/>
    </source>
</evidence>
<dbReference type="AlphaFoldDB" id="K3XSG9"/>
<dbReference type="Proteomes" id="UP000004995">
    <property type="component" value="Unassembled WGS sequence"/>
</dbReference>
<dbReference type="EnsemblPlants" id="KQL03929">
    <property type="protein sequence ID" value="KQL03929"/>
    <property type="gene ID" value="SETIT_004868mg"/>
</dbReference>
<proteinExistence type="predicted"/>
<dbReference type="HOGENOM" id="CLU_173613_0_0_1"/>
<evidence type="ECO:0000313" key="1">
    <source>
        <dbReference type="EnsemblPlants" id="KQL03929"/>
    </source>
</evidence>
<reference evidence="2" key="1">
    <citation type="journal article" date="2012" name="Nat. Biotechnol.">
        <title>Reference genome sequence of the model plant Setaria.</title>
        <authorList>
            <person name="Bennetzen J.L."/>
            <person name="Schmutz J."/>
            <person name="Wang H."/>
            <person name="Percifield R."/>
            <person name="Hawkins J."/>
            <person name="Pontaroli A.C."/>
            <person name="Estep M."/>
            <person name="Feng L."/>
            <person name="Vaughn J.N."/>
            <person name="Grimwood J."/>
            <person name="Jenkins J."/>
            <person name="Barry K."/>
            <person name="Lindquist E."/>
            <person name="Hellsten U."/>
            <person name="Deshpande S."/>
            <person name="Wang X."/>
            <person name="Wu X."/>
            <person name="Mitros T."/>
            <person name="Triplett J."/>
            <person name="Yang X."/>
            <person name="Ye C.Y."/>
            <person name="Mauro-Herrera M."/>
            <person name="Wang L."/>
            <person name="Li P."/>
            <person name="Sharma M."/>
            <person name="Sharma R."/>
            <person name="Ronald P.C."/>
            <person name="Panaud O."/>
            <person name="Kellogg E.A."/>
            <person name="Brutnell T.P."/>
            <person name="Doust A.N."/>
            <person name="Tuskan G.A."/>
            <person name="Rokhsar D."/>
            <person name="Devos K.M."/>
        </authorList>
    </citation>
    <scope>NUCLEOTIDE SEQUENCE [LARGE SCALE GENOMIC DNA]</scope>
    <source>
        <strain evidence="2">cv. Yugu1</strain>
    </source>
</reference>
<accession>K3XSG9</accession>